<proteinExistence type="predicted"/>
<sequence length="313" mass="35309">MSSLNLSSHTHQINLWIALSQFEPSFSKTLGELGYVCDVIEDQFFITDAEGSNIIHPDVVLTNVDAEHSLIVDCKSSKLESDQLMRYLTVYDHEEQLVTQDVIDTVSAGKLSTDITLSSFNDLSKQEVPEDIAIVHFDHNPHSGLAIWNPENHKFIDQATREGFPINVEPSEPLPTGYYPFDVYEADKEAMVSSILNSIISLAMKQGQYTFEEVLDQAHPFWDKIGSDKQDELLQRTETIHSELLEAGLDEHVEKIAGTNEQAWGQISATMQAIHDRTDYYIDRVMDRLPQSRLDSDAWKSSTDDSDNEGDTV</sequence>
<feature type="compositionally biased region" description="Acidic residues" evidence="1">
    <location>
        <begin position="304"/>
        <end position="313"/>
    </location>
</feature>
<dbReference type="OrthoDB" id="317641at2157"/>
<gene>
    <name evidence="2" type="ORF">DM826_07245</name>
</gene>
<evidence type="ECO:0000313" key="3">
    <source>
        <dbReference type="Proteomes" id="UP000276588"/>
    </source>
</evidence>
<dbReference type="AlphaFoldDB" id="A0A3A6Q7L2"/>
<feature type="region of interest" description="Disordered" evidence="1">
    <location>
        <begin position="294"/>
        <end position="313"/>
    </location>
</feature>
<accession>A0A3A6Q7L2</accession>
<dbReference type="RefSeq" id="WP_120102737.1">
    <property type="nucleotide sequence ID" value="NZ_QKNY01000010.1"/>
</dbReference>
<protein>
    <submittedName>
        <fullName evidence="2">Uncharacterized protein</fullName>
    </submittedName>
</protein>
<keyword evidence="3" id="KW-1185">Reference proteome</keyword>
<evidence type="ECO:0000313" key="2">
    <source>
        <dbReference type="EMBL" id="RJX43093.1"/>
    </source>
</evidence>
<evidence type="ECO:0000256" key="1">
    <source>
        <dbReference type="SAM" id="MobiDB-lite"/>
    </source>
</evidence>
<organism evidence="2 3">
    <name type="scientific">Halonotius aquaticus</name>
    <dbReference type="NCBI Taxonomy" id="2216978"/>
    <lineage>
        <taxon>Archaea</taxon>
        <taxon>Methanobacteriati</taxon>
        <taxon>Methanobacteriota</taxon>
        <taxon>Stenosarchaea group</taxon>
        <taxon>Halobacteria</taxon>
        <taxon>Halobacteriales</taxon>
        <taxon>Haloferacaceae</taxon>
        <taxon>Halonotius</taxon>
    </lineage>
</organism>
<comment type="caution">
    <text evidence="2">The sequence shown here is derived from an EMBL/GenBank/DDBJ whole genome shotgun (WGS) entry which is preliminary data.</text>
</comment>
<name>A0A3A6Q7L2_9EURY</name>
<reference evidence="2 3" key="1">
    <citation type="submission" date="2018-06" db="EMBL/GenBank/DDBJ databases">
        <title>Halonotius sp. F13-13 a new haloarchaeeon isolated from a solar saltern from Isla Cristina, Huelva, Spain.</title>
        <authorList>
            <person name="Duran-Viseras A."/>
            <person name="Sanchez-Porro C."/>
            <person name="Ventosa A."/>
        </authorList>
    </citation>
    <scope>NUCLEOTIDE SEQUENCE [LARGE SCALE GENOMIC DNA]</scope>
    <source>
        <strain evidence="2 3">F13-13</strain>
    </source>
</reference>
<dbReference type="Proteomes" id="UP000276588">
    <property type="component" value="Unassembled WGS sequence"/>
</dbReference>
<dbReference type="EMBL" id="QKNY01000010">
    <property type="protein sequence ID" value="RJX43093.1"/>
    <property type="molecule type" value="Genomic_DNA"/>
</dbReference>